<dbReference type="InterPro" id="IPR015946">
    <property type="entry name" value="KH_dom-like_a/b"/>
</dbReference>
<dbReference type="Gene3D" id="3.30.300.20">
    <property type="match status" value="1"/>
</dbReference>
<evidence type="ECO:0000313" key="1">
    <source>
        <dbReference type="EMBL" id="RLK55277.1"/>
    </source>
</evidence>
<dbReference type="SUPFAM" id="SSF82784">
    <property type="entry name" value="OsmC-like"/>
    <property type="match status" value="1"/>
</dbReference>
<dbReference type="AlphaFoldDB" id="A0A421AZI5"/>
<comment type="caution">
    <text evidence="1">The sequence shown here is derived from an EMBL/GenBank/DDBJ whole genome shotgun (WGS) entry which is preliminary data.</text>
</comment>
<dbReference type="InterPro" id="IPR003718">
    <property type="entry name" value="OsmC/Ohr_fam"/>
</dbReference>
<proteinExistence type="predicted"/>
<name>A0A421AZI5_9PSEU</name>
<evidence type="ECO:0000313" key="2">
    <source>
        <dbReference type="Proteomes" id="UP000282454"/>
    </source>
</evidence>
<keyword evidence="2" id="KW-1185">Reference proteome</keyword>
<sequence>MDDLGPQCGRGAVTTIRTKRTGEHVFTAVNDRGASVEVGRAGQDGVFSPVELLLAAAATCVGITAEELVLRRTGTAPLVDATDVRPPGAHELDGVRIDVGIDMSALDDTARQELLDVVDRAVTALCTVTRTLKRSTAIDMVVAP</sequence>
<dbReference type="InterPro" id="IPR036102">
    <property type="entry name" value="OsmC/Ohrsf"/>
</dbReference>
<dbReference type="EMBL" id="RCDD01000004">
    <property type="protein sequence ID" value="RLK55277.1"/>
    <property type="molecule type" value="Genomic_DNA"/>
</dbReference>
<dbReference type="Pfam" id="PF02566">
    <property type="entry name" value="OsmC"/>
    <property type="match status" value="1"/>
</dbReference>
<accession>A0A421AZI5</accession>
<dbReference type="Proteomes" id="UP000282454">
    <property type="component" value="Unassembled WGS sequence"/>
</dbReference>
<gene>
    <name evidence="1" type="ORF">CLV68_4761</name>
</gene>
<reference evidence="1 2" key="1">
    <citation type="submission" date="2018-10" db="EMBL/GenBank/DDBJ databases">
        <title>Genomic Encyclopedia of Archaeal and Bacterial Type Strains, Phase II (KMG-II): from individual species to whole genera.</title>
        <authorList>
            <person name="Goeker M."/>
        </authorList>
    </citation>
    <scope>NUCLEOTIDE SEQUENCE [LARGE SCALE GENOMIC DNA]</scope>
    <source>
        <strain evidence="1 2">DSM 45657</strain>
    </source>
</reference>
<organism evidence="1 2">
    <name type="scientific">Actinokineospora cianjurensis</name>
    <dbReference type="NCBI Taxonomy" id="585224"/>
    <lineage>
        <taxon>Bacteria</taxon>
        <taxon>Bacillati</taxon>
        <taxon>Actinomycetota</taxon>
        <taxon>Actinomycetes</taxon>
        <taxon>Pseudonocardiales</taxon>
        <taxon>Pseudonocardiaceae</taxon>
        <taxon>Actinokineospora</taxon>
    </lineage>
</organism>
<protein>
    <submittedName>
        <fullName evidence="1">Putative OsmC-like protein</fullName>
    </submittedName>
</protein>